<dbReference type="EMBL" id="CP127295">
    <property type="protein sequence ID" value="WIY00066.1"/>
    <property type="molecule type" value="Genomic_DNA"/>
</dbReference>
<name>A0A9Y2JM93_9PSEU</name>
<dbReference type="RefSeq" id="WP_285996538.1">
    <property type="nucleotide sequence ID" value="NZ_CP127295.1"/>
</dbReference>
<organism evidence="1 2">
    <name type="scientific">Amycolatopsis mongoliensis</name>
    <dbReference type="NCBI Taxonomy" id="715475"/>
    <lineage>
        <taxon>Bacteria</taxon>
        <taxon>Bacillati</taxon>
        <taxon>Actinomycetota</taxon>
        <taxon>Actinomycetes</taxon>
        <taxon>Pseudonocardiales</taxon>
        <taxon>Pseudonocardiaceae</taxon>
        <taxon>Amycolatopsis</taxon>
    </lineage>
</organism>
<evidence type="ECO:0000313" key="1">
    <source>
        <dbReference type="EMBL" id="WIY00066.1"/>
    </source>
</evidence>
<gene>
    <name evidence="1" type="ORF">QRX60_39365</name>
</gene>
<protein>
    <submittedName>
        <fullName evidence="1">Uncharacterized protein</fullName>
    </submittedName>
</protein>
<dbReference type="KEGG" id="amog:QRX60_39365"/>
<proteinExistence type="predicted"/>
<dbReference type="AlphaFoldDB" id="A0A9Y2JM93"/>
<accession>A0A9Y2JM93</accession>
<sequence length="123" mass="14279">MMATVTYPARLHQRHYHVVVGSYPRPLSGRIHRDRSRAMWEMQVAVEQFAERGIELYEAHVASLDEVFLARCGVCAELPGDKPDLFEDWDALQEVLRIWCPTWVTEYPDVFCPRHQPSGAERP</sequence>
<reference evidence="1 2" key="1">
    <citation type="submission" date="2023-06" db="EMBL/GenBank/DDBJ databases">
        <authorList>
            <person name="Oyuntsetseg B."/>
            <person name="Kim S.B."/>
        </authorList>
    </citation>
    <scope>NUCLEOTIDE SEQUENCE [LARGE SCALE GENOMIC DNA]</scope>
    <source>
        <strain evidence="1 2">4-36</strain>
    </source>
</reference>
<evidence type="ECO:0000313" key="2">
    <source>
        <dbReference type="Proteomes" id="UP001239397"/>
    </source>
</evidence>
<dbReference type="Proteomes" id="UP001239397">
    <property type="component" value="Chromosome"/>
</dbReference>
<keyword evidence="2" id="KW-1185">Reference proteome</keyword>